<reference evidence="2 3" key="2">
    <citation type="journal article" date="2010" name="Nature">
        <title>Comparative genomics reveals mobile pathogenicity chromosomes in Fusarium.</title>
        <authorList>
            <person name="Ma L.J."/>
            <person name="van der Does H.C."/>
            <person name="Borkovich K.A."/>
            <person name="Coleman J.J."/>
            <person name="Daboussi M.J."/>
            <person name="Di Pietro A."/>
            <person name="Dufresne M."/>
            <person name="Freitag M."/>
            <person name="Grabherr M."/>
            <person name="Henrissat B."/>
            <person name="Houterman P.M."/>
            <person name="Kang S."/>
            <person name="Shim W.B."/>
            <person name="Woloshuk C."/>
            <person name="Xie X."/>
            <person name="Xu J.R."/>
            <person name="Antoniw J."/>
            <person name="Baker S.E."/>
            <person name="Bluhm B.H."/>
            <person name="Breakspear A."/>
            <person name="Brown D.W."/>
            <person name="Butchko R.A."/>
            <person name="Chapman S."/>
            <person name="Coulson R."/>
            <person name="Coutinho P.M."/>
            <person name="Danchin E.G."/>
            <person name="Diener A."/>
            <person name="Gale L.R."/>
            <person name="Gardiner D.M."/>
            <person name="Goff S."/>
            <person name="Hammond-Kosack K.E."/>
            <person name="Hilburn K."/>
            <person name="Hua-Van A."/>
            <person name="Jonkers W."/>
            <person name="Kazan K."/>
            <person name="Kodira C.D."/>
            <person name="Koehrsen M."/>
            <person name="Kumar L."/>
            <person name="Lee Y.H."/>
            <person name="Li L."/>
            <person name="Manners J.M."/>
            <person name="Miranda-Saavedra D."/>
            <person name="Mukherjee M."/>
            <person name="Park G."/>
            <person name="Park J."/>
            <person name="Park S.Y."/>
            <person name="Proctor R.H."/>
            <person name="Regev A."/>
            <person name="Ruiz-Roldan M.C."/>
            <person name="Sain D."/>
            <person name="Sakthikumar S."/>
            <person name="Sykes S."/>
            <person name="Schwartz D.C."/>
            <person name="Turgeon B.G."/>
            <person name="Wapinski I."/>
            <person name="Yoder O."/>
            <person name="Young S."/>
            <person name="Zeng Q."/>
            <person name="Zhou S."/>
            <person name="Galagan J."/>
            <person name="Cuomo C.A."/>
            <person name="Kistler H.C."/>
            <person name="Rep M."/>
        </authorList>
    </citation>
    <scope>GENOME REANNOTATION</scope>
    <source>
        <strain evidence="3">ATCC MYA-4620 / CBS 123657 / FGSC 9075 / NRRL 31084 / PH-1</strain>
        <strain evidence="2">PH-1 / ATCC MYA-4620 / FGSC 9075 / NRRL 31084</strain>
    </source>
</reference>
<dbReference type="Proteomes" id="UP000070720">
    <property type="component" value="Chromosome 3"/>
</dbReference>
<organism evidence="1 3">
    <name type="scientific">Gibberella zeae (strain ATCC MYA-4620 / CBS 123657 / FGSC 9075 / NRRL 31084 / PH-1)</name>
    <name type="common">Wheat head blight fungus</name>
    <name type="synonym">Fusarium graminearum</name>
    <dbReference type="NCBI Taxonomy" id="229533"/>
    <lineage>
        <taxon>Eukaryota</taxon>
        <taxon>Fungi</taxon>
        <taxon>Dikarya</taxon>
        <taxon>Ascomycota</taxon>
        <taxon>Pezizomycotina</taxon>
        <taxon>Sordariomycetes</taxon>
        <taxon>Hypocreomycetidae</taxon>
        <taxon>Hypocreales</taxon>
        <taxon>Nectriaceae</taxon>
        <taxon>Fusarium</taxon>
    </lineage>
</organism>
<accession>A0A098E075</accession>
<dbReference type="EMBL" id="HG970334">
    <property type="protein sequence ID" value="CEF87506.1"/>
    <property type="molecule type" value="Genomic_DNA"/>
</dbReference>
<protein>
    <submittedName>
        <fullName evidence="1">Chromosome 3, complete genome</fullName>
    </submittedName>
</protein>
<name>I1S7E0_GIBZE</name>
<dbReference type="AlphaFoldDB" id="I1S7E0"/>
<reference evidence="2 3" key="1">
    <citation type="journal article" date="2007" name="Science">
        <title>The Fusarium graminearum genome reveals a link between localized polymorphism and pathogen specialization.</title>
        <authorList>
            <person name="Cuomo C.A."/>
            <person name="Gueldener U."/>
            <person name="Xu J.-R."/>
            <person name="Trail F."/>
            <person name="Turgeon B.G."/>
            <person name="Di Pietro A."/>
            <person name="Walton J.D."/>
            <person name="Ma L.-J."/>
            <person name="Baker S.E."/>
            <person name="Rep M."/>
            <person name="Adam G."/>
            <person name="Antoniw J."/>
            <person name="Baldwin T."/>
            <person name="Calvo S.E."/>
            <person name="Chang Y.-L."/>
            <person name="DeCaprio D."/>
            <person name="Gale L.R."/>
            <person name="Gnerre S."/>
            <person name="Goswami R.S."/>
            <person name="Hammond-Kosack K."/>
            <person name="Harris L.J."/>
            <person name="Hilburn K."/>
            <person name="Kennell J.C."/>
            <person name="Kroken S."/>
            <person name="Magnuson J.K."/>
            <person name="Mannhaupt G."/>
            <person name="Mauceli E.W."/>
            <person name="Mewes H.-W."/>
            <person name="Mitterbauer R."/>
            <person name="Muehlbauer G."/>
            <person name="Muensterkoetter M."/>
            <person name="Nelson D."/>
            <person name="O'Donnell K."/>
            <person name="Ouellet T."/>
            <person name="Qi W."/>
            <person name="Quesneville H."/>
            <person name="Roncero M.I.G."/>
            <person name="Seong K.-Y."/>
            <person name="Tetko I.V."/>
            <person name="Urban M."/>
            <person name="Waalwijk C."/>
            <person name="Ward T.J."/>
            <person name="Yao J."/>
            <person name="Birren B.W."/>
            <person name="Kistler H.C."/>
        </authorList>
    </citation>
    <scope>NUCLEOTIDE SEQUENCE [LARGE SCALE GENOMIC DNA]</scope>
    <source>
        <strain evidence="3">ATCC MYA-4620 / CBS 123657 / FGSC 9075 / NRRL 31084 / PH-1</strain>
        <strain evidence="2">PH-1 / ATCC MYA-4620 / FGSC 9075 / NRRL 31084</strain>
    </source>
</reference>
<dbReference type="EnsemblFungi" id="CEF87506">
    <property type="protein sequence ID" value="CEF87506"/>
    <property type="gene ID" value="FGRRES_12763"/>
</dbReference>
<reference evidence="1 3" key="3">
    <citation type="journal article" date="2015" name="BMC Genomics">
        <title>The completed genome sequence of the pathogenic ascomycete fungus Fusarium graminearum.</title>
        <authorList>
            <person name="King R."/>
            <person name="Urban M."/>
            <person name="Hammond-Kosack M.C."/>
            <person name="Hassani-Pak K."/>
            <person name="Hammond-Kosack K.E."/>
        </authorList>
    </citation>
    <scope>NUCLEOTIDE SEQUENCE [LARGE SCALE GENOMIC DNA]</scope>
    <source>
        <strain evidence="3">ATCC MYA-4620 / CBS 123657 / FGSC 9075 / NRRL 31084 / PH-1</strain>
        <strain evidence="1">PH-1</strain>
    </source>
</reference>
<dbReference type="HOGENOM" id="CLU_093228_0_0_1"/>
<gene>
    <name evidence="1" type="ORF">FGRAMPH1_01T18287</name>
</gene>
<sequence>MAQAGECTASISRVARNLVRVPPSSKDHVKKDTAEEVEIISCWRRLYGTVPCRAVLYPRMPFPAHVCLCCSEGLLSWLFHEGKRTSKLTTGWRCLVSTEFPNRFACQARSASARHRSAVLDDDYPGLFVLHVGQMLAMSPKIASLEASLFWSMDRLVLHAVIDNEASAATTNGQVARLLYKLNLSWSRMLSLVLVIIWPSPLRKVSFTTPHFEYLPYDEKQKPQELSQDGFATVSFFRAADTLVGGGCQSIQPIMLCTDIE</sequence>
<evidence type="ECO:0000313" key="1">
    <source>
        <dbReference type="EMBL" id="CEF87506.1"/>
    </source>
</evidence>
<keyword evidence="3" id="KW-1185">Reference proteome</keyword>
<evidence type="ECO:0000313" key="3">
    <source>
        <dbReference type="Proteomes" id="UP000070720"/>
    </source>
</evidence>
<dbReference type="VEuPathDB" id="FungiDB:FGRAMPH1_01G18287"/>
<accession>I1S7E0</accession>
<proteinExistence type="predicted"/>
<reference evidence="2" key="4">
    <citation type="submission" date="2017-01" db="UniProtKB">
        <authorList>
            <consortium name="EnsemblFungi"/>
        </authorList>
    </citation>
    <scope>IDENTIFICATION</scope>
    <source>
        <strain evidence="2">PH-1 / ATCC MYA-4620 / FGSC 9075 / NRRL 31084</strain>
    </source>
</reference>
<evidence type="ECO:0000313" key="2">
    <source>
        <dbReference type="EnsemblFungi" id="CEF87506"/>
    </source>
</evidence>
<dbReference type="OrthoDB" id="10339853at2759"/>
<dbReference type="RefSeq" id="XP_011324150.1">
    <property type="nucleotide sequence ID" value="XM_011325848.1"/>
</dbReference>
<dbReference type="KEGG" id="fgr:FGSG_12763"/>
<dbReference type="InParanoid" id="I1S7E0"/>